<dbReference type="EMBL" id="QNTV01000009">
    <property type="protein sequence ID" value="RBA56865.1"/>
    <property type="molecule type" value="Genomic_DNA"/>
</dbReference>
<dbReference type="Proteomes" id="UP000252554">
    <property type="component" value="Unassembled WGS sequence"/>
</dbReference>
<name>A0A365PT28_9GAMM</name>
<dbReference type="AlphaFoldDB" id="A0A365PT28"/>
<evidence type="ECO:0000313" key="9">
    <source>
        <dbReference type="Proteomes" id="UP000252554"/>
    </source>
</evidence>
<evidence type="ECO:0000256" key="2">
    <source>
        <dbReference type="ARBA" id="ARBA00009399"/>
    </source>
</evidence>
<sequence>MTMQRRGVTGRLLRFGLTGMLATLMHSLIAIACVETALAGPAMANGIAFIGATLLSYVINTRWSFARPLQGRTLARFLLVSLIGFCTAMTVAGAVERAALNYLFGIAAVAMVVPLMTFFLHNFWTYKGS</sequence>
<dbReference type="InterPro" id="IPR051401">
    <property type="entry name" value="GtrA_CellWall_Glycosyl"/>
</dbReference>
<evidence type="ECO:0000256" key="3">
    <source>
        <dbReference type="ARBA" id="ARBA00022692"/>
    </source>
</evidence>
<dbReference type="InterPro" id="IPR007267">
    <property type="entry name" value="GtrA_DPMS_TM"/>
</dbReference>
<comment type="subcellular location">
    <subcellularLocation>
        <location evidence="1">Membrane</location>
        <topology evidence="1">Multi-pass membrane protein</topology>
    </subcellularLocation>
</comment>
<gene>
    <name evidence="8" type="ORF">DQ403_13190</name>
</gene>
<evidence type="ECO:0000256" key="4">
    <source>
        <dbReference type="ARBA" id="ARBA00022989"/>
    </source>
</evidence>
<feature type="transmembrane region" description="Helical" evidence="6">
    <location>
        <begin position="12"/>
        <end position="32"/>
    </location>
</feature>
<feature type="transmembrane region" description="Helical" evidence="6">
    <location>
        <begin position="73"/>
        <end position="95"/>
    </location>
</feature>
<reference evidence="8 9" key="1">
    <citation type="submission" date="2018-06" db="EMBL/GenBank/DDBJ databases">
        <title>Whole genome sequencing of four bacterial strains from South Shetland trench revealing bio-synthetic gene clusters.</title>
        <authorList>
            <person name="Abdel-Mageed W.M."/>
            <person name="Lehri B."/>
            <person name="Jarmusch S.A."/>
            <person name="Miranda K."/>
            <person name="Goodfellow M."/>
            <person name="Jaspars M."/>
            <person name="Karlyshev A.V."/>
        </authorList>
    </citation>
    <scope>NUCLEOTIDE SEQUENCE [LARGE SCALE GENOMIC DNA]</scope>
    <source>
        <strain evidence="8 9">SST2</strain>
    </source>
</reference>
<feature type="domain" description="GtrA/DPMS transmembrane" evidence="7">
    <location>
        <begin position="14"/>
        <end position="125"/>
    </location>
</feature>
<dbReference type="Pfam" id="PF04138">
    <property type="entry name" value="GtrA_DPMS_TM"/>
    <property type="match status" value="1"/>
</dbReference>
<dbReference type="PANTHER" id="PTHR38459">
    <property type="entry name" value="PROPHAGE BACTOPRENOL-LINKED GLUCOSE TRANSLOCASE HOMOLOG"/>
    <property type="match status" value="1"/>
</dbReference>
<proteinExistence type="inferred from homology"/>
<dbReference type="GO" id="GO:0005886">
    <property type="term" value="C:plasma membrane"/>
    <property type="evidence" value="ECO:0007669"/>
    <property type="project" value="TreeGrafter"/>
</dbReference>
<comment type="similarity">
    <text evidence="2">Belongs to the GtrA family.</text>
</comment>
<evidence type="ECO:0000259" key="7">
    <source>
        <dbReference type="Pfam" id="PF04138"/>
    </source>
</evidence>
<keyword evidence="3 6" id="KW-0812">Transmembrane</keyword>
<keyword evidence="5 6" id="KW-0472">Membrane</keyword>
<evidence type="ECO:0000256" key="1">
    <source>
        <dbReference type="ARBA" id="ARBA00004141"/>
    </source>
</evidence>
<feature type="transmembrane region" description="Helical" evidence="6">
    <location>
        <begin position="38"/>
        <end position="61"/>
    </location>
</feature>
<evidence type="ECO:0000313" key="8">
    <source>
        <dbReference type="EMBL" id="RBA56865.1"/>
    </source>
</evidence>
<dbReference type="PANTHER" id="PTHR38459:SF1">
    <property type="entry name" value="PROPHAGE BACTOPRENOL-LINKED GLUCOSE TRANSLOCASE HOMOLOG"/>
    <property type="match status" value="1"/>
</dbReference>
<keyword evidence="4 6" id="KW-1133">Transmembrane helix</keyword>
<dbReference type="PROSITE" id="PS51257">
    <property type="entry name" value="PROKAR_LIPOPROTEIN"/>
    <property type="match status" value="1"/>
</dbReference>
<feature type="transmembrane region" description="Helical" evidence="6">
    <location>
        <begin position="101"/>
        <end position="124"/>
    </location>
</feature>
<dbReference type="GO" id="GO:0000271">
    <property type="term" value="P:polysaccharide biosynthetic process"/>
    <property type="evidence" value="ECO:0007669"/>
    <property type="project" value="InterPro"/>
</dbReference>
<evidence type="ECO:0000256" key="5">
    <source>
        <dbReference type="ARBA" id="ARBA00023136"/>
    </source>
</evidence>
<protein>
    <submittedName>
        <fullName evidence="8">GtrA family protein</fullName>
    </submittedName>
</protein>
<accession>A0A365PT28</accession>
<comment type="caution">
    <text evidence="8">The sequence shown here is derived from an EMBL/GenBank/DDBJ whole genome shotgun (WGS) entry which is preliminary data.</text>
</comment>
<evidence type="ECO:0000256" key="6">
    <source>
        <dbReference type="SAM" id="Phobius"/>
    </source>
</evidence>
<organism evidence="8 9">
    <name type="scientific">Stutzerimonas zhaodongensis</name>
    <dbReference type="NCBI Taxonomy" id="1176257"/>
    <lineage>
        <taxon>Bacteria</taxon>
        <taxon>Pseudomonadati</taxon>
        <taxon>Pseudomonadota</taxon>
        <taxon>Gammaproteobacteria</taxon>
        <taxon>Pseudomonadales</taxon>
        <taxon>Pseudomonadaceae</taxon>
        <taxon>Stutzerimonas</taxon>
    </lineage>
</organism>